<dbReference type="GO" id="GO:0005525">
    <property type="term" value="F:GTP binding"/>
    <property type="evidence" value="ECO:0007669"/>
    <property type="project" value="UniProtKB-KW"/>
</dbReference>
<dbReference type="InterPro" id="IPR020805">
    <property type="entry name" value="Cell_div_FtsZ_CS"/>
</dbReference>
<dbReference type="InterPro" id="IPR003008">
    <property type="entry name" value="Tubulin_FtsZ_GTPase"/>
</dbReference>
<evidence type="ECO:0000259" key="5">
    <source>
        <dbReference type="SMART" id="SM00865"/>
    </source>
</evidence>
<gene>
    <name evidence="6" type="ORF">MNBD_BACTEROID01-481</name>
</gene>
<keyword evidence="6" id="KW-0132">Cell division</keyword>
<dbReference type="SMART" id="SM00864">
    <property type="entry name" value="Tubulin"/>
    <property type="match status" value="1"/>
</dbReference>
<evidence type="ECO:0000256" key="1">
    <source>
        <dbReference type="ARBA" id="ARBA00009690"/>
    </source>
</evidence>
<dbReference type="SUPFAM" id="SSF52490">
    <property type="entry name" value="Tubulin nucleotide-binding domain-like"/>
    <property type="match status" value="1"/>
</dbReference>
<name>A0A3B0U737_9ZZZZ</name>
<sequence length="427" mass="46604">MAEELLNFSFPKSSSSIIKVLGVGGGGGNAVSHMCEEGIRGVDYILCNTDAQAMQNSPVPVKIQLGVTLTEGRGAGNRPEMGEEAAKENYDDIRQVLEGTTKMLFITAGMGGGTGTGAAPVIASLAKELGILTIAVVTIPSPAEGKKRFGQALEGINKLREHVDSMLVISNQKLHNLYGDLPARQAFKKADDIVATAVKGIAEIITVHGNINIDYTDVYTVMAESKVFIMGTGLASGENRAMKAVHKALESPLLDSNDIFGTNNILLNIISGTEEIRIGEIGEIIEFLQEKAGQEADIIWGNGYDESLGDKVSVTILATGFVTNPNRIMQEKKPSQKFELEDNDTGKDYSREEQHNELFNLESHGYMQGEPPVMQIQKPRMAEKKKKVKKKQVAYEVNQENNIDNWFSRQFGRFFDDGSDQSLENDD</sequence>
<dbReference type="FunFam" id="3.40.50.1440:FF:000001">
    <property type="entry name" value="Cell division protein FtsZ"/>
    <property type="match status" value="1"/>
</dbReference>
<dbReference type="Pfam" id="PF12327">
    <property type="entry name" value="FtsZ_C"/>
    <property type="match status" value="1"/>
</dbReference>
<evidence type="ECO:0000259" key="4">
    <source>
        <dbReference type="SMART" id="SM00864"/>
    </source>
</evidence>
<reference evidence="6" key="1">
    <citation type="submission" date="2018-06" db="EMBL/GenBank/DDBJ databases">
        <authorList>
            <person name="Zhirakovskaya E."/>
        </authorList>
    </citation>
    <scope>NUCLEOTIDE SEQUENCE</scope>
</reference>
<dbReference type="Gene3D" id="3.30.1330.20">
    <property type="entry name" value="Tubulin/FtsZ, C-terminal domain"/>
    <property type="match status" value="1"/>
</dbReference>
<feature type="domain" description="Tubulin/FtsZ 2-layer sandwich" evidence="5">
    <location>
        <begin position="211"/>
        <end position="330"/>
    </location>
</feature>
<organism evidence="6">
    <name type="scientific">hydrothermal vent metagenome</name>
    <dbReference type="NCBI Taxonomy" id="652676"/>
    <lineage>
        <taxon>unclassified sequences</taxon>
        <taxon>metagenomes</taxon>
        <taxon>ecological metagenomes</taxon>
    </lineage>
</organism>
<feature type="domain" description="Tubulin/FtsZ GTPase" evidence="4">
    <location>
        <begin position="17"/>
        <end position="209"/>
    </location>
</feature>
<dbReference type="InterPro" id="IPR036525">
    <property type="entry name" value="Tubulin/FtsZ_GTPase_sf"/>
</dbReference>
<dbReference type="PROSITE" id="PS01135">
    <property type="entry name" value="FTSZ_2"/>
    <property type="match status" value="1"/>
</dbReference>
<evidence type="ECO:0000256" key="3">
    <source>
        <dbReference type="ARBA" id="ARBA00023134"/>
    </source>
</evidence>
<dbReference type="InterPro" id="IPR037103">
    <property type="entry name" value="Tubulin/FtsZ-like_C"/>
</dbReference>
<accession>A0A3B0U737</accession>
<dbReference type="CDD" id="cd02201">
    <property type="entry name" value="FtsZ_type1"/>
    <property type="match status" value="1"/>
</dbReference>
<evidence type="ECO:0000256" key="2">
    <source>
        <dbReference type="ARBA" id="ARBA00022741"/>
    </source>
</evidence>
<keyword evidence="3" id="KW-0342">GTP-binding</keyword>
<protein>
    <submittedName>
        <fullName evidence="6">Cell division protein FtsZ</fullName>
    </submittedName>
</protein>
<dbReference type="InterPro" id="IPR000158">
    <property type="entry name" value="Cell_div_FtsZ"/>
</dbReference>
<evidence type="ECO:0000313" key="6">
    <source>
        <dbReference type="EMBL" id="VAW15246.1"/>
    </source>
</evidence>
<dbReference type="GO" id="GO:0003924">
    <property type="term" value="F:GTPase activity"/>
    <property type="evidence" value="ECO:0007669"/>
    <property type="project" value="InterPro"/>
</dbReference>
<dbReference type="PRINTS" id="PR00423">
    <property type="entry name" value="CELLDVISFTSZ"/>
</dbReference>
<dbReference type="SUPFAM" id="SSF55307">
    <property type="entry name" value="Tubulin C-terminal domain-like"/>
    <property type="match status" value="1"/>
</dbReference>
<proteinExistence type="inferred from homology"/>
<dbReference type="EMBL" id="UOEP01000046">
    <property type="protein sequence ID" value="VAW15246.1"/>
    <property type="molecule type" value="Genomic_DNA"/>
</dbReference>
<dbReference type="HAMAP" id="MF_00909">
    <property type="entry name" value="FtsZ"/>
    <property type="match status" value="1"/>
</dbReference>
<dbReference type="SMART" id="SM00865">
    <property type="entry name" value="Tubulin_C"/>
    <property type="match status" value="1"/>
</dbReference>
<dbReference type="PANTHER" id="PTHR30314:SF3">
    <property type="entry name" value="MITOCHONDRIAL DIVISION PROTEIN FSZA"/>
    <property type="match status" value="1"/>
</dbReference>
<dbReference type="Pfam" id="PF00091">
    <property type="entry name" value="Tubulin"/>
    <property type="match status" value="1"/>
</dbReference>
<dbReference type="NCBIfam" id="TIGR00065">
    <property type="entry name" value="ftsZ"/>
    <property type="match status" value="1"/>
</dbReference>
<dbReference type="AlphaFoldDB" id="A0A3B0U737"/>
<dbReference type="InterPro" id="IPR024757">
    <property type="entry name" value="FtsZ_C"/>
</dbReference>
<dbReference type="InterPro" id="IPR018316">
    <property type="entry name" value="Tubulin/FtsZ_2-layer-sand-dom"/>
</dbReference>
<dbReference type="PANTHER" id="PTHR30314">
    <property type="entry name" value="CELL DIVISION PROTEIN FTSZ-RELATED"/>
    <property type="match status" value="1"/>
</dbReference>
<keyword evidence="2" id="KW-0547">Nucleotide-binding</keyword>
<dbReference type="InterPro" id="IPR008280">
    <property type="entry name" value="Tub_FtsZ_C"/>
</dbReference>
<dbReference type="InterPro" id="IPR045061">
    <property type="entry name" value="FtsZ/CetZ"/>
</dbReference>
<dbReference type="GO" id="GO:0032153">
    <property type="term" value="C:cell division site"/>
    <property type="evidence" value="ECO:0007669"/>
    <property type="project" value="TreeGrafter"/>
</dbReference>
<keyword evidence="6" id="KW-0131">Cell cycle</keyword>
<dbReference type="GO" id="GO:0005737">
    <property type="term" value="C:cytoplasm"/>
    <property type="evidence" value="ECO:0007669"/>
    <property type="project" value="TreeGrafter"/>
</dbReference>
<dbReference type="GO" id="GO:0051301">
    <property type="term" value="P:cell division"/>
    <property type="evidence" value="ECO:0007669"/>
    <property type="project" value="UniProtKB-KW"/>
</dbReference>
<dbReference type="Gene3D" id="3.40.50.1440">
    <property type="entry name" value="Tubulin/FtsZ, GTPase domain"/>
    <property type="match status" value="1"/>
</dbReference>
<comment type="similarity">
    <text evidence="1">Belongs to the FtsZ family.</text>
</comment>